<feature type="compositionally biased region" description="Low complexity" evidence="1">
    <location>
        <begin position="435"/>
        <end position="446"/>
    </location>
</feature>
<dbReference type="EMBL" id="LR798403">
    <property type="protein sequence ID" value="CAB5229513.1"/>
    <property type="molecule type" value="Genomic_DNA"/>
</dbReference>
<sequence length="528" mass="54375">MALTPQQFKAFIYQGGADDAVATQRGIDYAQSMGLTSQQATKLWNDALGTSFSPSDFESVVAAKQGTEISPQEFRNLIYAGGADDAVATQRGVDYLKNMGYTPTEATSLFNQALGTNFTVGDYNRVAGPATGNAFRDYIYEGTGGNDTLATVRGINYAQSLGLNPQQTVDLFNTSLGTNFTQADLTRASGEVSNLSAGATQGAGLLTGNDFKNYIYQGTGGDDTQATVRGILYADSLGLNPQQTVNLFNNSLGTNFTTDDLTRARGEVQSVAPVAPPIVPVTRPTTPTTPTTAVTRPTTPVTQPAAPTLPTTVQPPFGTNTFAQNFANYQAIPIGAQYNPAVTPGGVSPYSAIMSQMNNGAFQNPYANFVPNMPLGGYNPNLYSELAVLNKAAADKARSLINIQTDYGGGGDGASTGGAAPGVAGSNSTTSAADNSGNTSGASDGADGSGNTGGGPGTGAAGDSAYAKGGMVRGLLGPNPPGPDDGAGYLDRGEYVIKKSAVKKYGRGLLDMINEGKVPAKKIRSLLD</sequence>
<name>A0A6J5SK90_9CAUD</name>
<evidence type="ECO:0000313" key="2">
    <source>
        <dbReference type="EMBL" id="CAB4214515.1"/>
    </source>
</evidence>
<accession>A0A6J5SK90</accession>
<feature type="compositionally biased region" description="Gly residues" evidence="1">
    <location>
        <begin position="447"/>
        <end position="460"/>
    </location>
</feature>
<feature type="region of interest" description="Disordered" evidence="1">
    <location>
        <begin position="418"/>
        <end position="462"/>
    </location>
</feature>
<evidence type="ECO:0000256" key="1">
    <source>
        <dbReference type="SAM" id="MobiDB-lite"/>
    </source>
</evidence>
<protein>
    <submittedName>
        <fullName evidence="2">Uncharacterized protein</fullName>
    </submittedName>
</protein>
<evidence type="ECO:0000313" key="3">
    <source>
        <dbReference type="EMBL" id="CAB5229513.1"/>
    </source>
</evidence>
<feature type="compositionally biased region" description="Low complexity" evidence="1">
    <location>
        <begin position="280"/>
        <end position="309"/>
    </location>
</feature>
<feature type="region of interest" description="Disordered" evidence="1">
    <location>
        <begin position="277"/>
        <end position="309"/>
    </location>
</feature>
<feature type="compositionally biased region" description="Polar residues" evidence="1">
    <location>
        <begin position="425"/>
        <end position="434"/>
    </location>
</feature>
<dbReference type="EMBL" id="LR797415">
    <property type="protein sequence ID" value="CAB4214515.1"/>
    <property type="molecule type" value="Genomic_DNA"/>
</dbReference>
<reference evidence="2" key="1">
    <citation type="submission" date="2020-05" db="EMBL/GenBank/DDBJ databases">
        <authorList>
            <person name="Chiriac C."/>
            <person name="Salcher M."/>
            <person name="Ghai R."/>
            <person name="Kavagutti S V."/>
        </authorList>
    </citation>
    <scope>NUCLEOTIDE SEQUENCE</scope>
</reference>
<proteinExistence type="predicted"/>
<organism evidence="2">
    <name type="scientific">uncultured Caudovirales phage</name>
    <dbReference type="NCBI Taxonomy" id="2100421"/>
    <lineage>
        <taxon>Viruses</taxon>
        <taxon>Duplodnaviria</taxon>
        <taxon>Heunggongvirae</taxon>
        <taxon>Uroviricota</taxon>
        <taxon>Caudoviricetes</taxon>
        <taxon>Peduoviridae</taxon>
        <taxon>Maltschvirus</taxon>
        <taxon>Maltschvirus maltsch</taxon>
    </lineage>
</organism>
<gene>
    <name evidence="2" type="ORF">UFOVP1466_50</name>
    <name evidence="3" type="ORF">UFOVP1554_49</name>
</gene>